<name>A0A1U7VPD8_NICSY</name>
<dbReference type="OrthoDB" id="1723207at2759"/>
<keyword evidence="1" id="KW-1133">Transmembrane helix</keyword>
<accession>A0A1U7VPD8</accession>
<organism evidence="2 3">
    <name type="scientific">Nicotiana sylvestris</name>
    <name type="common">Wood tobacco</name>
    <name type="synonym">South American tobacco</name>
    <dbReference type="NCBI Taxonomy" id="4096"/>
    <lineage>
        <taxon>Eukaryota</taxon>
        <taxon>Viridiplantae</taxon>
        <taxon>Streptophyta</taxon>
        <taxon>Embryophyta</taxon>
        <taxon>Tracheophyta</taxon>
        <taxon>Spermatophyta</taxon>
        <taxon>Magnoliopsida</taxon>
        <taxon>eudicotyledons</taxon>
        <taxon>Gunneridae</taxon>
        <taxon>Pentapetalae</taxon>
        <taxon>asterids</taxon>
        <taxon>lamiids</taxon>
        <taxon>Solanales</taxon>
        <taxon>Solanaceae</taxon>
        <taxon>Nicotianoideae</taxon>
        <taxon>Nicotianeae</taxon>
        <taxon>Nicotiana</taxon>
    </lineage>
</organism>
<evidence type="ECO:0000256" key="1">
    <source>
        <dbReference type="SAM" id="Phobius"/>
    </source>
</evidence>
<keyword evidence="1" id="KW-0472">Membrane</keyword>
<dbReference type="RefSeq" id="XP_009769767.1">
    <property type="nucleotide sequence ID" value="XM_009771465.1"/>
</dbReference>
<dbReference type="PANTHER" id="PTHR36322:SF3">
    <property type="entry name" value="TRANSMEMBRANE PROTEIN"/>
    <property type="match status" value="1"/>
</dbReference>
<dbReference type="PANTHER" id="PTHR36322">
    <property type="entry name" value="TRANSMEMBRANE PROTEIN"/>
    <property type="match status" value="1"/>
</dbReference>
<reference evidence="2" key="1">
    <citation type="journal article" date="2013" name="Genome Biol.">
        <title>Reference genomes and transcriptomes of Nicotiana sylvestris and Nicotiana tomentosiformis.</title>
        <authorList>
            <person name="Sierro N."/>
            <person name="Battey J.N."/>
            <person name="Ouadi S."/>
            <person name="Bovet L."/>
            <person name="Goepfert S."/>
            <person name="Bakaher N."/>
            <person name="Peitsch M.C."/>
            <person name="Ivanov N.V."/>
        </authorList>
    </citation>
    <scope>NUCLEOTIDE SEQUENCE [LARGE SCALE GENOMIC DNA]</scope>
</reference>
<proteinExistence type="predicted"/>
<dbReference type="eggNOG" id="ENOG502S47A">
    <property type="taxonomic scope" value="Eukaryota"/>
</dbReference>
<protein>
    <submittedName>
        <fullName evidence="3">Uncharacterized protein LOC104220572</fullName>
    </submittedName>
</protein>
<feature type="transmembrane region" description="Helical" evidence="1">
    <location>
        <begin position="62"/>
        <end position="83"/>
    </location>
</feature>
<dbReference type="AlphaFoldDB" id="A0A1U7VPD8"/>
<keyword evidence="1" id="KW-0812">Transmembrane</keyword>
<evidence type="ECO:0000313" key="2">
    <source>
        <dbReference type="Proteomes" id="UP000189701"/>
    </source>
</evidence>
<keyword evidence="2" id="KW-1185">Reference proteome</keyword>
<reference evidence="3" key="2">
    <citation type="submission" date="2025-08" db="UniProtKB">
        <authorList>
            <consortium name="RefSeq"/>
        </authorList>
    </citation>
    <scope>IDENTIFICATION</scope>
    <source>
        <tissue evidence="3">Leaf</tissue>
    </source>
</reference>
<gene>
    <name evidence="3" type="primary">LOC104220572</name>
</gene>
<sequence length="157" mass="18378">MWDCWCFFSFSNFNPTKYYYPDENQNLLPLQHDQNQTTPPSPLSFSTMILTSCLSRRRFRRYLCLLLCSPFLLPLFCATFPFICAAEICYRLCHRRRRRLSTPWESEGEGVIDGSCQESLLLQRYLEEQLLLVYNCGCGNEDGLDVQFIDSTSPLLQ</sequence>
<evidence type="ECO:0000313" key="3">
    <source>
        <dbReference type="RefSeq" id="XP_009769767.1"/>
    </source>
</evidence>
<dbReference type="Proteomes" id="UP000189701">
    <property type="component" value="Unplaced"/>
</dbReference>